<evidence type="ECO:0000313" key="3">
    <source>
        <dbReference type="Proteomes" id="UP000236500"/>
    </source>
</evidence>
<name>A0ABX4XRV3_9LIST</name>
<proteinExistence type="predicted"/>
<gene>
    <name evidence="2" type="ORF">BMT55_00810</name>
</gene>
<reference evidence="2 3" key="1">
    <citation type="submission" date="2016-11" db="EMBL/GenBank/DDBJ databases">
        <title>Whole Genome Sequence of Listeria newyorkensis.</title>
        <authorList>
            <person name="Frink S."/>
            <person name="Morales C."/>
            <person name="Kiang D."/>
        </authorList>
    </citation>
    <scope>NUCLEOTIDE SEQUENCE [LARGE SCALE GENOMIC DNA]</scope>
    <source>
        <strain evidence="2 3">F1604011-044</strain>
    </source>
</reference>
<dbReference type="RefSeq" id="WP_052171357.1">
    <property type="nucleotide sequence ID" value="NZ_BJEY01000002.1"/>
</dbReference>
<evidence type="ECO:0000313" key="2">
    <source>
        <dbReference type="EMBL" id="PNP94922.1"/>
    </source>
</evidence>
<sequence>MKKIIQVLLASILVFGTVISPSFINAKAIIYNTETVWKISSKKKTGTSTGPWRNGPSGKGPATLNINQSKTKDINVTSSISGSFPIGKKAIGSSLNITIGESKTYGTSYSVNIPSGKKYQIIYRPVYNVYTVKQRKYYRTGGITEATNTYSTATVKSFNHWEYSWKKI</sequence>
<dbReference type="EMBL" id="MPDH01000001">
    <property type="protein sequence ID" value="PNP94922.1"/>
    <property type="molecule type" value="Genomic_DNA"/>
</dbReference>
<keyword evidence="3" id="KW-1185">Reference proteome</keyword>
<organism evidence="2 3">
    <name type="scientific">Listeria newyorkensis</name>
    <dbReference type="NCBI Taxonomy" id="1497681"/>
    <lineage>
        <taxon>Bacteria</taxon>
        <taxon>Bacillati</taxon>
        <taxon>Bacillota</taxon>
        <taxon>Bacilli</taxon>
        <taxon>Bacillales</taxon>
        <taxon>Listeriaceae</taxon>
        <taxon>Listeria</taxon>
    </lineage>
</organism>
<comment type="caution">
    <text evidence="2">The sequence shown here is derived from an EMBL/GenBank/DDBJ whole genome shotgun (WGS) entry which is preliminary data.</text>
</comment>
<accession>A0ABX4XRV3</accession>
<protein>
    <submittedName>
        <fullName evidence="2">Uncharacterized protein</fullName>
    </submittedName>
</protein>
<dbReference type="Proteomes" id="UP000236500">
    <property type="component" value="Unassembled WGS sequence"/>
</dbReference>
<evidence type="ECO:0000256" key="1">
    <source>
        <dbReference type="SAM" id="MobiDB-lite"/>
    </source>
</evidence>
<feature type="region of interest" description="Disordered" evidence="1">
    <location>
        <begin position="42"/>
        <end position="64"/>
    </location>
</feature>